<dbReference type="PROSITE" id="PS51257">
    <property type="entry name" value="PROKAR_LIPOPROTEIN"/>
    <property type="match status" value="1"/>
</dbReference>
<feature type="domain" description="BON" evidence="3">
    <location>
        <begin position="124"/>
        <end position="191"/>
    </location>
</feature>
<dbReference type="PANTHER" id="PTHR34606:SF4">
    <property type="entry name" value="OUTER MEMBRANE LIPOPROTEIN DOLP"/>
    <property type="match status" value="1"/>
</dbReference>
<protein>
    <submittedName>
        <fullName evidence="4">Osmotically-inducible protein OsmY, contains BON domain</fullName>
    </submittedName>
</protein>
<keyword evidence="5" id="KW-1185">Reference proteome</keyword>
<dbReference type="OrthoDB" id="9783990at2"/>
<reference evidence="4 5" key="1">
    <citation type="submission" date="2016-10" db="EMBL/GenBank/DDBJ databases">
        <authorList>
            <person name="de Groot N.N."/>
        </authorList>
    </citation>
    <scope>NUCLEOTIDE SEQUENCE [LARGE SCALE GENOMIC DNA]</scope>
    <source>
        <strain evidence="4 5">BH539</strain>
    </source>
</reference>
<accession>A0A1G7R7Q3</accession>
<feature type="chain" id="PRO_5011724120" evidence="2">
    <location>
        <begin position="27"/>
        <end position="191"/>
    </location>
</feature>
<evidence type="ECO:0000313" key="4">
    <source>
        <dbReference type="EMBL" id="SDG06747.1"/>
    </source>
</evidence>
<dbReference type="SMART" id="SM00749">
    <property type="entry name" value="BON"/>
    <property type="match status" value="2"/>
</dbReference>
<sequence>MRNAIIPTLVLALTLGLGGCTTIANVANDGPIGENYGERTLGSKVEDESIQTKVSVNLGKTDARLSDARINVDVFNSVVLLTGQVPSEELKNEASTVAEQVRNVRQVHNQLTVAANLPMSQRLADGWLATRLKTNLATNESIDSSRVNIVVENASVYLMGLVTRAESERIVSAVSAAGGVQRIVKVFEYLD</sequence>
<dbReference type="Gene3D" id="3.30.1340.30">
    <property type="match status" value="1"/>
</dbReference>
<dbReference type="PANTHER" id="PTHR34606">
    <property type="entry name" value="BON DOMAIN-CONTAINING PROTEIN"/>
    <property type="match status" value="1"/>
</dbReference>
<gene>
    <name evidence="4" type="ORF">SAMN05216571_10498</name>
</gene>
<feature type="domain" description="BON" evidence="3">
    <location>
        <begin position="46"/>
        <end position="115"/>
    </location>
</feature>
<name>A0A1G7R7Q3_9GAMM</name>
<evidence type="ECO:0000256" key="2">
    <source>
        <dbReference type="SAM" id="SignalP"/>
    </source>
</evidence>
<dbReference type="EMBL" id="FNCI01000004">
    <property type="protein sequence ID" value="SDG06747.1"/>
    <property type="molecule type" value="Genomic_DNA"/>
</dbReference>
<dbReference type="InterPro" id="IPR014004">
    <property type="entry name" value="Transpt-assoc_nodulatn_dom_bac"/>
</dbReference>
<keyword evidence="1 2" id="KW-0732">Signal</keyword>
<dbReference type="STRING" id="284577.SAMN05216571_10498"/>
<evidence type="ECO:0000313" key="5">
    <source>
        <dbReference type="Proteomes" id="UP000198641"/>
    </source>
</evidence>
<feature type="signal peptide" evidence="2">
    <location>
        <begin position="1"/>
        <end position="26"/>
    </location>
</feature>
<dbReference type="RefSeq" id="WP_092524645.1">
    <property type="nucleotide sequence ID" value="NZ_FNCI01000004.1"/>
</dbReference>
<dbReference type="AlphaFoldDB" id="A0A1G7R7Q3"/>
<dbReference type="PROSITE" id="PS50914">
    <property type="entry name" value="BON"/>
    <property type="match status" value="2"/>
</dbReference>
<dbReference type="InterPro" id="IPR007055">
    <property type="entry name" value="BON_dom"/>
</dbReference>
<proteinExistence type="predicted"/>
<dbReference type="InterPro" id="IPR051686">
    <property type="entry name" value="Lipoprotein_DolP"/>
</dbReference>
<dbReference type="Pfam" id="PF04972">
    <property type="entry name" value="BON"/>
    <property type="match status" value="2"/>
</dbReference>
<organism evidence="4 5">
    <name type="scientific">Onishia taeanensis</name>
    <dbReference type="NCBI Taxonomy" id="284577"/>
    <lineage>
        <taxon>Bacteria</taxon>
        <taxon>Pseudomonadati</taxon>
        <taxon>Pseudomonadota</taxon>
        <taxon>Gammaproteobacteria</taxon>
        <taxon>Oceanospirillales</taxon>
        <taxon>Halomonadaceae</taxon>
        <taxon>Onishia</taxon>
    </lineage>
</organism>
<dbReference type="Proteomes" id="UP000198641">
    <property type="component" value="Unassembled WGS sequence"/>
</dbReference>
<evidence type="ECO:0000259" key="3">
    <source>
        <dbReference type="PROSITE" id="PS50914"/>
    </source>
</evidence>
<evidence type="ECO:0000256" key="1">
    <source>
        <dbReference type="ARBA" id="ARBA00022729"/>
    </source>
</evidence>